<dbReference type="Proteomes" id="UP000515153">
    <property type="component" value="Unplaced"/>
</dbReference>
<evidence type="ECO:0000313" key="1">
    <source>
        <dbReference type="Proteomes" id="UP000515153"/>
    </source>
</evidence>
<reference evidence="2" key="3">
    <citation type="submission" date="2025-08" db="UniProtKB">
        <authorList>
            <consortium name="RefSeq"/>
        </authorList>
    </citation>
    <scope>IDENTIFICATION</scope>
    <source>
        <strain evidence="2">NI907</strain>
    </source>
</reference>
<dbReference type="KEGG" id="pgri:PgNI_03640"/>
<evidence type="ECO:0008006" key="3">
    <source>
        <dbReference type="Google" id="ProtNLM"/>
    </source>
</evidence>
<accession>A0A6P8B8P4</accession>
<dbReference type="AlphaFoldDB" id="A0A6P8B8P4"/>
<dbReference type="CDD" id="cd00866">
    <property type="entry name" value="PEBP_euk"/>
    <property type="match status" value="1"/>
</dbReference>
<dbReference type="InterPro" id="IPR036610">
    <property type="entry name" value="PEBP-like_sf"/>
</dbReference>
<dbReference type="Pfam" id="PF01161">
    <property type="entry name" value="PBP"/>
    <property type="match status" value="1"/>
</dbReference>
<dbReference type="GO" id="GO:0046578">
    <property type="term" value="P:regulation of Ras protein signal transduction"/>
    <property type="evidence" value="ECO:0007669"/>
    <property type="project" value="TreeGrafter"/>
</dbReference>
<dbReference type="GeneID" id="41958603"/>
<reference evidence="2" key="2">
    <citation type="submission" date="2019-10" db="EMBL/GenBank/DDBJ databases">
        <authorList>
            <consortium name="NCBI Genome Project"/>
        </authorList>
    </citation>
    <scope>NUCLEOTIDE SEQUENCE</scope>
    <source>
        <strain evidence="2">NI907</strain>
    </source>
</reference>
<dbReference type="RefSeq" id="XP_030983550.1">
    <property type="nucleotide sequence ID" value="XM_031123694.1"/>
</dbReference>
<protein>
    <recommendedName>
        <fullName evidence="3">Phosphatidylethanolamine-binding protein</fullName>
    </recommendedName>
</protein>
<dbReference type="PANTHER" id="PTHR11362">
    <property type="entry name" value="PHOSPHATIDYLETHANOLAMINE-BINDING PROTEIN"/>
    <property type="match status" value="1"/>
</dbReference>
<reference evidence="2" key="1">
    <citation type="journal article" date="2019" name="Mol. Biol. Evol.">
        <title>Blast fungal genomes show frequent chromosomal changes, gene gains and losses, and effector gene turnover.</title>
        <authorList>
            <person name="Gomez Luciano L.B."/>
            <person name="Jason Tsai I."/>
            <person name="Chuma I."/>
            <person name="Tosa Y."/>
            <person name="Chen Y.H."/>
            <person name="Li J.Y."/>
            <person name="Li M.Y."/>
            <person name="Jade Lu M.Y."/>
            <person name="Nakayashiki H."/>
            <person name="Li W.H."/>
        </authorList>
    </citation>
    <scope>NUCLEOTIDE SEQUENCE</scope>
    <source>
        <strain evidence="2">NI907</strain>
    </source>
</reference>
<dbReference type="SUPFAM" id="SSF49777">
    <property type="entry name" value="PEBP-like"/>
    <property type="match status" value="1"/>
</dbReference>
<organism evidence="1 2">
    <name type="scientific">Pyricularia grisea</name>
    <name type="common">Crabgrass-specific blast fungus</name>
    <name type="synonym">Magnaporthe grisea</name>
    <dbReference type="NCBI Taxonomy" id="148305"/>
    <lineage>
        <taxon>Eukaryota</taxon>
        <taxon>Fungi</taxon>
        <taxon>Dikarya</taxon>
        <taxon>Ascomycota</taxon>
        <taxon>Pezizomycotina</taxon>
        <taxon>Sordariomycetes</taxon>
        <taxon>Sordariomycetidae</taxon>
        <taxon>Magnaporthales</taxon>
        <taxon>Pyriculariaceae</taxon>
        <taxon>Pyricularia</taxon>
    </lineage>
</organism>
<evidence type="ECO:0000313" key="2">
    <source>
        <dbReference type="RefSeq" id="XP_030983550.1"/>
    </source>
</evidence>
<name>A0A6P8B8P4_PYRGI</name>
<dbReference type="InterPro" id="IPR035810">
    <property type="entry name" value="PEBP_euk"/>
</dbReference>
<dbReference type="InterPro" id="IPR008914">
    <property type="entry name" value="PEBP"/>
</dbReference>
<keyword evidence="1" id="KW-1185">Reference proteome</keyword>
<dbReference type="GO" id="GO:0030162">
    <property type="term" value="P:regulation of proteolysis"/>
    <property type="evidence" value="ECO:0007669"/>
    <property type="project" value="TreeGrafter"/>
</dbReference>
<sequence>MPFDNDRVTAILASVSSAGLAANATGAIPVGFRPTTDLLVSFGAKQVDLGNSFVKSECAEAPKIYFEAEDAVPSSAASTTATYTLFLVDPDAPYPNDNKFANWRHWVVTGLRPAASGSHGGQDVASAGTALTQYLAPGPKDDSEPHRYLFQLFREPEGGLGHLTKADIGGEEFVERRSFDSVGWAAAHGLELVAVNWMSCASDAWVRNA</sequence>
<dbReference type="OrthoDB" id="2506647at2759"/>
<proteinExistence type="predicted"/>
<gene>
    <name evidence="2" type="ORF">PgNI_03640</name>
</gene>
<dbReference type="Gene3D" id="3.90.280.10">
    <property type="entry name" value="PEBP-like"/>
    <property type="match status" value="1"/>
</dbReference>
<dbReference type="PANTHER" id="PTHR11362:SF85">
    <property type="entry name" value="INHIBITOR (TFS1), PUTATIVE (AFU_ORTHOLOGUE AFUA_4G08120)-RELATED"/>
    <property type="match status" value="1"/>
</dbReference>
<dbReference type="GO" id="GO:0005543">
    <property type="term" value="F:phospholipid binding"/>
    <property type="evidence" value="ECO:0007669"/>
    <property type="project" value="TreeGrafter"/>
</dbReference>
<dbReference type="GO" id="GO:0030414">
    <property type="term" value="F:peptidase inhibitor activity"/>
    <property type="evidence" value="ECO:0007669"/>
    <property type="project" value="TreeGrafter"/>
</dbReference>